<gene>
    <name evidence="1" type="ORF">SAMN02745702_00393</name>
</gene>
<evidence type="ECO:0000313" key="1">
    <source>
        <dbReference type="EMBL" id="SKA64735.1"/>
    </source>
</evidence>
<dbReference type="RefSeq" id="WP_078683702.1">
    <property type="nucleotide sequence ID" value="NZ_FUYA01000001.1"/>
</dbReference>
<evidence type="ECO:0000313" key="2">
    <source>
        <dbReference type="Proteomes" id="UP000189733"/>
    </source>
</evidence>
<organism evidence="1 2">
    <name type="scientific">Desulfobaculum bizertense DSM 18034</name>
    <dbReference type="NCBI Taxonomy" id="1121442"/>
    <lineage>
        <taxon>Bacteria</taxon>
        <taxon>Pseudomonadati</taxon>
        <taxon>Thermodesulfobacteriota</taxon>
        <taxon>Desulfovibrionia</taxon>
        <taxon>Desulfovibrionales</taxon>
        <taxon>Desulfovibrionaceae</taxon>
        <taxon>Desulfobaculum</taxon>
    </lineage>
</organism>
<protein>
    <submittedName>
        <fullName evidence="1">Uncharacterized protein</fullName>
    </submittedName>
</protein>
<dbReference type="OrthoDB" id="5465221at2"/>
<keyword evidence="2" id="KW-1185">Reference proteome</keyword>
<sequence length="112" mass="12918">MDTHHMSYEGWISGINEWTYSKMHRLLENAFEDVSYEYLEAGSGAFKISGQSPMFEEDEENRLAIFDLIAEVMDKEAKGLIVGKVWTLEGQLILSCFEFSPKKWTCKEITLP</sequence>
<reference evidence="1 2" key="1">
    <citation type="submission" date="2017-02" db="EMBL/GenBank/DDBJ databases">
        <authorList>
            <person name="Peterson S.W."/>
        </authorList>
    </citation>
    <scope>NUCLEOTIDE SEQUENCE [LARGE SCALE GENOMIC DNA]</scope>
    <source>
        <strain evidence="1 2">DSM 18034</strain>
    </source>
</reference>
<name>A0A1T4VIK2_9BACT</name>
<accession>A0A1T4VIK2</accession>
<dbReference type="EMBL" id="FUYA01000001">
    <property type="protein sequence ID" value="SKA64735.1"/>
    <property type="molecule type" value="Genomic_DNA"/>
</dbReference>
<proteinExistence type="predicted"/>
<dbReference type="AlphaFoldDB" id="A0A1T4VIK2"/>
<dbReference type="Proteomes" id="UP000189733">
    <property type="component" value="Unassembled WGS sequence"/>
</dbReference>